<dbReference type="NCBIfam" id="TIGR04056">
    <property type="entry name" value="OMP_RagA_SusC"/>
    <property type="match status" value="1"/>
</dbReference>
<dbReference type="GO" id="GO:0009279">
    <property type="term" value="C:cell outer membrane"/>
    <property type="evidence" value="ECO:0007669"/>
    <property type="project" value="UniProtKB-SubCell"/>
</dbReference>
<dbReference type="SMART" id="SM00965">
    <property type="entry name" value="STN"/>
    <property type="match status" value="1"/>
</dbReference>
<accession>A0A1H2BF02</accession>
<comment type="subcellular location">
    <subcellularLocation>
        <location evidence="1 7">Cell outer membrane</location>
        <topology evidence="1 7">Multi-pass membrane protein</topology>
    </subcellularLocation>
</comment>
<dbReference type="Gene3D" id="2.40.170.20">
    <property type="entry name" value="TonB-dependent receptor, beta-barrel domain"/>
    <property type="match status" value="1"/>
</dbReference>
<dbReference type="Gene3D" id="3.55.50.30">
    <property type="match status" value="1"/>
</dbReference>
<dbReference type="InterPro" id="IPR012910">
    <property type="entry name" value="Plug_dom"/>
</dbReference>
<dbReference type="STRING" id="652787.SAMN05216490_4063"/>
<dbReference type="InterPro" id="IPR023997">
    <property type="entry name" value="TonB-dep_OMP_SusC/RagA_CS"/>
</dbReference>
<dbReference type="InterPro" id="IPR039426">
    <property type="entry name" value="TonB-dep_rcpt-like"/>
</dbReference>
<evidence type="ECO:0000256" key="4">
    <source>
        <dbReference type="ARBA" id="ARBA00022692"/>
    </source>
</evidence>
<keyword evidence="2 7" id="KW-0813">Transport</keyword>
<dbReference type="InterPro" id="IPR036942">
    <property type="entry name" value="Beta-barrel_TonB_sf"/>
</dbReference>
<evidence type="ECO:0000256" key="5">
    <source>
        <dbReference type="ARBA" id="ARBA00023136"/>
    </source>
</evidence>
<dbReference type="PROSITE" id="PS52016">
    <property type="entry name" value="TONB_DEPENDENT_REC_3"/>
    <property type="match status" value="1"/>
</dbReference>
<sequence length="1212" mass="133821">MNFNAITIAMRLPAGRGWLPLKKLLLVMKLTTLIMIIAMVQASASSYSQQVNLNVNNAPLEKVLKVIKSQTGYVFFYDNKDLQNTNISVQLKNASIDETLSACFKNLPLSFKIINKNIVISHKDESLTQKVIRFFTPPHEVTGTVLGEDGKPIPGVTVMVKGTSNATATDEYGRFRLQAVNDDAILVFNNIALESLEVNVDGKIDLKVALKAKNTQLEEVKVLSNGYEKISPERATGSFGYVSSAEIEKTPAINLMERLQGKVPGVNFDVRKNTINIRGTNTYNGGNASQPLIVIDGFPMIDETAGGQALTEISNTTSSGFAILSRLNPNDIESITFLKDAAAASIWGSRAANGVIVITTKKGRKKETTINFNANVGVSAPADLSQLHTMTSAQYVNLEQELFNKGYITDPANWASYGYYTFNYNPNNSEATEWMFKTQRGTATAAQRDSALAVLSGRSNKKQISEYLLQKAVTQQYNMAISGGGDNGTYYISANSTNDRPVFKSNDAQSYNLTANTTSDFFNKRLNISTGLAYTNNYSKTNQAASTALSNSSLGLRPYDMLVDNSGNSINRYVLYRPEVIDNFTSEGYLPWTYNAIDELNYSNSILKETRIRLNTALNVKILNWIDFTTSGSYQDNISNTGEEDQLNSYNARTLINTYTSIANGKLVYGIPLGGINHLTNASNDDYSVRGQFNVHQTWDNIHQLNLIAGSEIRQTQSTSNGRTLYGFNDDTYTSTYVNPTAYYNTVYPYQMSPGYSDGTITISKERYLSYYSNASYTFLNKYTASGSIRFDNYSAQGVSDQQKAIPLWSSGLKWDVKREDFMQNVKPVNDLSLRLTYGSGGTIPGTGLNTVILNGSNSDTYTGKTYTSISSPANNELTWETTKQLNAGVDMALLDSRILLTFDVYRKRSYGILAQLPYDATYGWSSVLFNAGTLSSHGLEFGLQGAIVQQKNWGWNSSFTFSYNTDVVTDARFTKTSSINLVGSSTPINGYPLDYLFVYRWAGLDNTGNSQIYDHNGNIVSSTTGNSNLTSADLKYAGRTTPPYFGGWSNDFRYESFTLNVQMVYKMGYKFLKYSIGNYPANASTSNPFTGVLGTEADLAYRWRNPGDEAFTNVPGLGASTNSINRYQYSDILVRDASQVRLQQVALSYALPHNIVMHTPFKALSGSISARNLGLIWRANKDGIDPDYVNTTSYNNLPPAKNFVFGINASF</sequence>
<dbReference type="AlphaFoldDB" id="A0A1H2BF02"/>
<dbReference type="OrthoDB" id="9768177at2"/>
<dbReference type="EMBL" id="LT629740">
    <property type="protein sequence ID" value="SDT56386.1"/>
    <property type="molecule type" value="Genomic_DNA"/>
</dbReference>
<dbReference type="InterPro" id="IPR023996">
    <property type="entry name" value="TonB-dep_OMP_SusC/RagA"/>
</dbReference>
<evidence type="ECO:0000259" key="8">
    <source>
        <dbReference type="SMART" id="SM00965"/>
    </source>
</evidence>
<name>A0A1H2BF02_MUCMA</name>
<evidence type="ECO:0000313" key="10">
    <source>
        <dbReference type="Proteomes" id="UP000199679"/>
    </source>
</evidence>
<evidence type="ECO:0000256" key="6">
    <source>
        <dbReference type="ARBA" id="ARBA00023237"/>
    </source>
</evidence>
<keyword evidence="10" id="KW-1185">Reference proteome</keyword>
<dbReference type="Pfam" id="PF07715">
    <property type="entry name" value="Plug"/>
    <property type="match status" value="1"/>
</dbReference>
<keyword evidence="5 7" id="KW-0472">Membrane</keyword>
<dbReference type="NCBIfam" id="TIGR04057">
    <property type="entry name" value="SusC_RagA_signa"/>
    <property type="match status" value="1"/>
</dbReference>
<dbReference type="Gene3D" id="2.60.40.1120">
    <property type="entry name" value="Carboxypeptidase-like, regulatory domain"/>
    <property type="match status" value="1"/>
</dbReference>
<comment type="similarity">
    <text evidence="7">Belongs to the TonB-dependent receptor family.</text>
</comment>
<dbReference type="SUPFAM" id="SSF49464">
    <property type="entry name" value="Carboxypeptidase regulatory domain-like"/>
    <property type="match status" value="1"/>
</dbReference>
<dbReference type="Proteomes" id="UP000199679">
    <property type="component" value="Chromosome I"/>
</dbReference>
<keyword evidence="3 7" id="KW-1134">Transmembrane beta strand</keyword>
<reference evidence="9 10" key="1">
    <citation type="submission" date="2016-10" db="EMBL/GenBank/DDBJ databases">
        <authorList>
            <person name="de Groot N.N."/>
        </authorList>
    </citation>
    <scope>NUCLEOTIDE SEQUENCE [LARGE SCALE GENOMIC DNA]</scope>
    <source>
        <strain evidence="9 10">MP1X4</strain>
    </source>
</reference>
<keyword evidence="6 7" id="KW-0998">Cell outer membrane</keyword>
<organism evidence="9 10">
    <name type="scientific">Mucilaginibacter mallensis</name>
    <dbReference type="NCBI Taxonomy" id="652787"/>
    <lineage>
        <taxon>Bacteria</taxon>
        <taxon>Pseudomonadati</taxon>
        <taxon>Bacteroidota</taxon>
        <taxon>Sphingobacteriia</taxon>
        <taxon>Sphingobacteriales</taxon>
        <taxon>Sphingobacteriaceae</taxon>
        <taxon>Mucilaginibacter</taxon>
    </lineage>
</organism>
<evidence type="ECO:0000256" key="3">
    <source>
        <dbReference type="ARBA" id="ARBA00022452"/>
    </source>
</evidence>
<evidence type="ECO:0000256" key="1">
    <source>
        <dbReference type="ARBA" id="ARBA00004571"/>
    </source>
</evidence>
<proteinExistence type="inferred from homology"/>
<feature type="domain" description="Secretin/TonB short N-terminal" evidence="8">
    <location>
        <begin position="73"/>
        <end position="123"/>
    </location>
</feature>
<dbReference type="SUPFAM" id="SSF56935">
    <property type="entry name" value="Porins"/>
    <property type="match status" value="1"/>
</dbReference>
<evidence type="ECO:0000313" key="9">
    <source>
        <dbReference type="EMBL" id="SDT56386.1"/>
    </source>
</evidence>
<dbReference type="InterPro" id="IPR037066">
    <property type="entry name" value="Plug_dom_sf"/>
</dbReference>
<dbReference type="InterPro" id="IPR011662">
    <property type="entry name" value="Secretin/TonB_short_N"/>
</dbReference>
<gene>
    <name evidence="9" type="ORF">SAMN05216490_4063</name>
</gene>
<protein>
    <submittedName>
        <fullName evidence="9">TonB-linked outer membrane protein, SusC/RagA family</fullName>
    </submittedName>
</protein>
<dbReference type="InterPro" id="IPR008969">
    <property type="entry name" value="CarboxyPept-like_regulatory"/>
</dbReference>
<dbReference type="Pfam" id="PF13715">
    <property type="entry name" value="CarbopepD_reg_2"/>
    <property type="match status" value="1"/>
</dbReference>
<evidence type="ECO:0000256" key="7">
    <source>
        <dbReference type="PROSITE-ProRule" id="PRU01360"/>
    </source>
</evidence>
<evidence type="ECO:0000256" key="2">
    <source>
        <dbReference type="ARBA" id="ARBA00022448"/>
    </source>
</evidence>
<keyword evidence="4 7" id="KW-0812">Transmembrane</keyword>
<dbReference type="Pfam" id="PF07660">
    <property type="entry name" value="STN"/>
    <property type="match status" value="1"/>
</dbReference>
<dbReference type="Gene3D" id="2.170.130.10">
    <property type="entry name" value="TonB-dependent receptor, plug domain"/>
    <property type="match status" value="1"/>
</dbReference>